<dbReference type="RefSeq" id="WP_095594703.1">
    <property type="nucleotide sequence ID" value="NZ_BMKN01000002.1"/>
</dbReference>
<reference evidence="2" key="1">
    <citation type="journal article" date="2014" name="Int. J. Syst. Evol. Microbiol.">
        <title>Complete genome sequence of Corynebacterium casei LMG S-19264T (=DSM 44701T), isolated from a smear-ripened cheese.</title>
        <authorList>
            <consortium name="US DOE Joint Genome Institute (JGI-PGF)"/>
            <person name="Walter F."/>
            <person name="Albersmeier A."/>
            <person name="Kalinowski J."/>
            <person name="Ruckert C."/>
        </authorList>
    </citation>
    <scope>NUCLEOTIDE SEQUENCE</scope>
    <source>
        <strain evidence="2">CGMCC 1.16012</strain>
    </source>
</reference>
<proteinExistence type="predicted"/>
<evidence type="ECO:0000313" key="3">
    <source>
        <dbReference type="Proteomes" id="UP000606730"/>
    </source>
</evidence>
<dbReference type="OrthoDB" id="480426at2"/>
<sequence>MLNIVRRAAAISAALLSSFVSAQAQDKATSWAQFGDREVVVLAASEPKPYDAFLAELRHMESRGNYRAVNTLNFLGAYQFGEAALIDLGYVRRDRNISDNNFGGGFTGKDGIRSVNDFLNNPRVQDKAARNWVKLMWHYIESEGLHRYAWTRTGDVVLTPSGMLGATHLLGTGGLRKFIKSGGSRKIVDPYGTPIYRYVRTLAGYEIPFAPKRPAKLASLN</sequence>
<comment type="caution">
    <text evidence="2">The sequence shown here is derived from an EMBL/GenBank/DDBJ whole genome shotgun (WGS) entry which is preliminary data.</text>
</comment>
<evidence type="ECO:0000313" key="2">
    <source>
        <dbReference type="EMBL" id="GGE59055.1"/>
    </source>
</evidence>
<feature type="signal peptide" evidence="1">
    <location>
        <begin position="1"/>
        <end position="24"/>
    </location>
</feature>
<dbReference type="AlphaFoldDB" id="A0A917EN25"/>
<dbReference type="EMBL" id="BMKN01000002">
    <property type="protein sequence ID" value="GGE59055.1"/>
    <property type="molecule type" value="Genomic_DNA"/>
</dbReference>
<organism evidence="2 3">
    <name type="scientific">Actibacterium pelagium</name>
    <dbReference type="NCBI Taxonomy" id="2029103"/>
    <lineage>
        <taxon>Bacteria</taxon>
        <taxon>Pseudomonadati</taxon>
        <taxon>Pseudomonadota</taxon>
        <taxon>Alphaproteobacteria</taxon>
        <taxon>Rhodobacterales</taxon>
        <taxon>Roseobacteraceae</taxon>
        <taxon>Actibacterium</taxon>
    </lineage>
</organism>
<gene>
    <name evidence="2" type="ORF">GCM10011517_28450</name>
</gene>
<reference evidence="2" key="2">
    <citation type="submission" date="2020-09" db="EMBL/GenBank/DDBJ databases">
        <authorList>
            <person name="Sun Q."/>
            <person name="Zhou Y."/>
        </authorList>
    </citation>
    <scope>NUCLEOTIDE SEQUENCE</scope>
    <source>
        <strain evidence="2">CGMCC 1.16012</strain>
    </source>
</reference>
<accession>A0A917EN25</accession>
<keyword evidence="3" id="KW-1185">Reference proteome</keyword>
<dbReference type="Proteomes" id="UP000606730">
    <property type="component" value="Unassembled WGS sequence"/>
</dbReference>
<keyword evidence="1" id="KW-0732">Signal</keyword>
<protein>
    <submittedName>
        <fullName evidence="2">Uncharacterized protein</fullName>
    </submittedName>
</protein>
<feature type="chain" id="PRO_5037586759" evidence="1">
    <location>
        <begin position="25"/>
        <end position="221"/>
    </location>
</feature>
<name>A0A917EN25_9RHOB</name>
<evidence type="ECO:0000256" key="1">
    <source>
        <dbReference type="SAM" id="SignalP"/>
    </source>
</evidence>